<dbReference type="EMBL" id="GL573263">
    <property type="protein sequence ID" value="ELR10611.1"/>
    <property type="molecule type" value="Genomic_DNA"/>
</dbReference>
<dbReference type="AlphaFoldDB" id="L8GEP9"/>
<protein>
    <submittedName>
        <fullName evidence="2">Uncharacterized protein</fullName>
    </submittedName>
</protein>
<accession>L8GEP9</accession>
<evidence type="ECO:0000313" key="2">
    <source>
        <dbReference type="EMBL" id="ELR10611.1"/>
    </source>
</evidence>
<reference evidence="3" key="1">
    <citation type="submission" date="2010-09" db="EMBL/GenBank/DDBJ databases">
        <title>The genome sequence of Geomyces destructans 20631-21.</title>
        <authorList>
            <consortium name="The Broad Institute Genome Sequencing Platform"/>
            <person name="Cuomo C.A."/>
            <person name="Blehert D.S."/>
            <person name="Lorch J.M."/>
            <person name="Young S.K."/>
            <person name="Zeng Q."/>
            <person name="Gargeya S."/>
            <person name="Fitzgerald M."/>
            <person name="Haas B."/>
            <person name="Abouelleil A."/>
            <person name="Alvarado L."/>
            <person name="Arachchi H.M."/>
            <person name="Berlin A."/>
            <person name="Brown A."/>
            <person name="Chapman S.B."/>
            <person name="Chen Z."/>
            <person name="Dunbar C."/>
            <person name="Freedman E."/>
            <person name="Gearin G."/>
            <person name="Gellesch M."/>
            <person name="Goldberg J."/>
            <person name="Griggs A."/>
            <person name="Gujja S."/>
            <person name="Heiman D."/>
            <person name="Howarth C."/>
            <person name="Larson L."/>
            <person name="Lui A."/>
            <person name="MacDonald P.J.P."/>
            <person name="Montmayeur A."/>
            <person name="Murphy C."/>
            <person name="Neiman D."/>
            <person name="Pearson M."/>
            <person name="Priest M."/>
            <person name="Roberts A."/>
            <person name="Saif S."/>
            <person name="Shea T."/>
            <person name="Shenoy N."/>
            <person name="Sisk P."/>
            <person name="Stolte C."/>
            <person name="Sykes S."/>
            <person name="Wortman J."/>
            <person name="Nusbaum C."/>
            <person name="Birren B."/>
        </authorList>
    </citation>
    <scope>NUCLEOTIDE SEQUENCE [LARGE SCALE GENOMIC DNA]</scope>
    <source>
        <strain evidence="3">ATCC MYA-4855 / 20631-21</strain>
    </source>
</reference>
<feature type="compositionally biased region" description="Low complexity" evidence="1">
    <location>
        <begin position="70"/>
        <end position="79"/>
    </location>
</feature>
<proteinExistence type="predicted"/>
<dbReference type="HOGENOM" id="CLU_970192_0_0_1"/>
<organism evidence="2 3">
    <name type="scientific">Pseudogymnoascus destructans (strain ATCC MYA-4855 / 20631-21)</name>
    <name type="common">Bat white-nose syndrome fungus</name>
    <name type="synonym">Geomyces destructans</name>
    <dbReference type="NCBI Taxonomy" id="658429"/>
    <lineage>
        <taxon>Eukaryota</taxon>
        <taxon>Fungi</taxon>
        <taxon>Dikarya</taxon>
        <taxon>Ascomycota</taxon>
        <taxon>Pezizomycotina</taxon>
        <taxon>Leotiomycetes</taxon>
        <taxon>Thelebolales</taxon>
        <taxon>Thelebolaceae</taxon>
        <taxon>Pseudogymnoascus</taxon>
    </lineage>
</organism>
<evidence type="ECO:0000256" key="1">
    <source>
        <dbReference type="SAM" id="MobiDB-lite"/>
    </source>
</evidence>
<feature type="region of interest" description="Disordered" evidence="1">
    <location>
        <begin position="144"/>
        <end position="188"/>
    </location>
</feature>
<feature type="region of interest" description="Disordered" evidence="1">
    <location>
        <begin position="70"/>
        <end position="94"/>
    </location>
</feature>
<dbReference type="VEuPathDB" id="FungiDB:GMDG_04880"/>
<name>L8GEP9_PSED2</name>
<dbReference type="InParanoid" id="L8GEP9"/>
<feature type="compositionally biased region" description="Basic and acidic residues" evidence="1">
    <location>
        <begin position="80"/>
        <end position="94"/>
    </location>
</feature>
<keyword evidence="3" id="KW-1185">Reference proteome</keyword>
<sequence>MVKEVNGSLVLLKANLNDTNAQHHYKQLRSRADLFVQEHQWPETFLDTFVPTEAEISKWVNDEIKRDAAQKAQQDAAQKAQREQEAAQKAQREIEAVRNSKLQTHLLDTGQENHQAHSSNIQERAERLALSENYTTQDNYITEGNAEEPESDKAQTEVEGQPARSTFEPQSRQSDPVAKDRETAQTVTELVEPDVSDEKRALFISKGQKRSFGEMKKGGGLAAWNYGGVGEDKEQRTKRSLKELKTKRAHVEDVETIGLSMRDLTEENYDGDAEEFRLWAELVFLPI</sequence>
<feature type="compositionally biased region" description="Polar residues" evidence="1">
    <location>
        <begin position="163"/>
        <end position="174"/>
    </location>
</feature>
<evidence type="ECO:0000313" key="3">
    <source>
        <dbReference type="Proteomes" id="UP000011064"/>
    </source>
</evidence>
<gene>
    <name evidence="2" type="ORF">GMDG_04880</name>
</gene>
<dbReference type="Proteomes" id="UP000011064">
    <property type="component" value="Unassembled WGS sequence"/>
</dbReference>